<dbReference type="PATRIC" id="fig|84531.8.peg.3089"/>
<name>A0A0S2FCC0_LYSAN</name>
<proteinExistence type="predicted"/>
<dbReference type="EMBL" id="CP011129">
    <property type="protein sequence ID" value="ALN81208.1"/>
    <property type="molecule type" value="Genomic_DNA"/>
</dbReference>
<keyword evidence="1" id="KW-0732">Signal</keyword>
<reference evidence="2 3" key="1">
    <citation type="journal article" date="2015" name="BMC Genomics">
        <title>Comparative genomics and metabolic profiling of the genus Lysobacter.</title>
        <authorList>
            <person name="de Bruijn I."/>
            <person name="Cheng X."/>
            <person name="de Jager V."/>
            <person name="Exposito R.G."/>
            <person name="Watrous J."/>
            <person name="Patel N."/>
            <person name="Postma J."/>
            <person name="Dorrestein P.C."/>
            <person name="Kobayashi D."/>
            <person name="Raaijmakers J.M."/>
        </authorList>
    </citation>
    <scope>NUCLEOTIDE SEQUENCE [LARGE SCALE GENOMIC DNA]</scope>
    <source>
        <strain evidence="2 3">76</strain>
    </source>
</reference>
<dbReference type="RefSeq" id="WP_057918317.1">
    <property type="nucleotide sequence ID" value="NZ_CP011129.1"/>
</dbReference>
<evidence type="ECO:0000313" key="2">
    <source>
        <dbReference type="EMBL" id="ALN81208.1"/>
    </source>
</evidence>
<sequence>MEGRIAVTGAWLLALALSACVGPDDENAKSPANVAAPSPPAPVPMAATAFDFAAWIGANAACQGEYFADVQDAAFAQTLRQAGVAVDPDSNLGDVGPGSGRLTPSRPTRLHGFLVRHVDYDFGSGSTFAVVVEASAEQARAAIGARPVPEAYREYFKLGVPTAKPSENVPMPDLRFVRPGEQAGTQEIGCAAFDG</sequence>
<evidence type="ECO:0000256" key="1">
    <source>
        <dbReference type="SAM" id="SignalP"/>
    </source>
</evidence>
<dbReference type="PROSITE" id="PS51257">
    <property type="entry name" value="PROKAR_LIPOPROTEIN"/>
    <property type="match status" value="1"/>
</dbReference>
<gene>
    <name evidence="2" type="ORF">LA76x_3080</name>
</gene>
<dbReference type="AlphaFoldDB" id="A0A0S2FCC0"/>
<feature type="chain" id="PRO_5006597190" description="Lipoprotein" evidence="1">
    <location>
        <begin position="22"/>
        <end position="195"/>
    </location>
</feature>
<organism evidence="2 3">
    <name type="scientific">Lysobacter antibioticus</name>
    <dbReference type="NCBI Taxonomy" id="84531"/>
    <lineage>
        <taxon>Bacteria</taxon>
        <taxon>Pseudomonadati</taxon>
        <taxon>Pseudomonadota</taxon>
        <taxon>Gammaproteobacteria</taxon>
        <taxon>Lysobacterales</taxon>
        <taxon>Lysobacteraceae</taxon>
        <taxon>Lysobacter</taxon>
    </lineage>
</organism>
<dbReference type="KEGG" id="lab:LA76x_3080"/>
<protein>
    <recommendedName>
        <fullName evidence="4">Lipoprotein</fullName>
    </recommendedName>
</protein>
<evidence type="ECO:0008006" key="4">
    <source>
        <dbReference type="Google" id="ProtNLM"/>
    </source>
</evidence>
<keyword evidence="3" id="KW-1185">Reference proteome</keyword>
<accession>A0A0S2FCC0</accession>
<evidence type="ECO:0000313" key="3">
    <source>
        <dbReference type="Proteomes" id="UP000060787"/>
    </source>
</evidence>
<feature type="signal peptide" evidence="1">
    <location>
        <begin position="1"/>
        <end position="21"/>
    </location>
</feature>
<dbReference type="Proteomes" id="UP000060787">
    <property type="component" value="Chromosome"/>
</dbReference>